<dbReference type="GO" id="GO:0008289">
    <property type="term" value="F:lipid binding"/>
    <property type="evidence" value="ECO:0007669"/>
    <property type="project" value="InterPro"/>
</dbReference>
<dbReference type="HOGENOM" id="CLU_128423_3_0_1"/>
<evidence type="ECO:0000256" key="1">
    <source>
        <dbReference type="SAM" id="SignalP"/>
    </source>
</evidence>
<dbReference type="Gramene" id="OBART01G07480.1">
    <property type="protein sequence ID" value="OBART01G07480.1"/>
    <property type="gene ID" value="OBART01G07480"/>
</dbReference>
<feature type="chain" id="PRO_5002271085" description="Bifunctional inhibitor/plant lipid transfer protein/seed storage helical domain-containing protein" evidence="1">
    <location>
        <begin position="29"/>
        <end position="127"/>
    </location>
</feature>
<protein>
    <recommendedName>
        <fullName evidence="2">Bifunctional inhibitor/plant lipid transfer protein/seed storage helical domain-containing protein</fullName>
    </recommendedName>
</protein>
<dbReference type="AlphaFoldDB" id="A0A0D3EL54"/>
<evidence type="ECO:0000313" key="3">
    <source>
        <dbReference type="EnsemblPlants" id="OBART01G07480.1"/>
    </source>
</evidence>
<dbReference type="EnsemblPlants" id="OBART01G07480.1">
    <property type="protein sequence ID" value="OBART01G07480.1"/>
    <property type="gene ID" value="OBART01G07480"/>
</dbReference>
<dbReference type="PRINTS" id="PR00382">
    <property type="entry name" value="LIPIDTRNSFER"/>
</dbReference>
<dbReference type="InterPro" id="IPR000528">
    <property type="entry name" value="Plant_nsLTP"/>
</dbReference>
<feature type="domain" description="Bifunctional inhibitor/plant lipid transfer protein/seed storage helical" evidence="2">
    <location>
        <begin position="32"/>
        <end position="118"/>
    </location>
</feature>
<dbReference type="eggNOG" id="ENOG502R3H0">
    <property type="taxonomic scope" value="Eukaryota"/>
</dbReference>
<dbReference type="STRING" id="65489.A0A0D3EL54"/>
<reference evidence="3" key="1">
    <citation type="journal article" date="2009" name="Rice">
        <title>De Novo Next Generation Sequencing of Plant Genomes.</title>
        <authorList>
            <person name="Rounsley S."/>
            <person name="Marri P.R."/>
            <person name="Yu Y."/>
            <person name="He R."/>
            <person name="Sisneros N."/>
            <person name="Goicoechea J.L."/>
            <person name="Lee S.J."/>
            <person name="Angelova A."/>
            <person name="Kudrna D."/>
            <person name="Luo M."/>
            <person name="Affourtit J."/>
            <person name="Desany B."/>
            <person name="Knight J."/>
            <person name="Niazi F."/>
            <person name="Egholm M."/>
            <person name="Wing R.A."/>
        </authorList>
    </citation>
    <scope>NUCLEOTIDE SEQUENCE [LARGE SCALE GENOMIC DNA]</scope>
    <source>
        <strain evidence="3">cv. IRGC 105608</strain>
    </source>
</reference>
<dbReference type="Gene3D" id="1.10.110.10">
    <property type="entry name" value="Plant lipid-transfer and hydrophobic proteins"/>
    <property type="match status" value="1"/>
</dbReference>
<dbReference type="GO" id="GO:0006869">
    <property type="term" value="P:lipid transport"/>
    <property type="evidence" value="ECO:0007669"/>
    <property type="project" value="InterPro"/>
</dbReference>
<feature type="signal peptide" evidence="1">
    <location>
        <begin position="1"/>
        <end position="28"/>
    </location>
</feature>
<reference evidence="3" key="2">
    <citation type="submission" date="2015-03" db="UniProtKB">
        <authorList>
            <consortium name="EnsemblPlants"/>
        </authorList>
    </citation>
    <scope>IDENTIFICATION</scope>
</reference>
<dbReference type="PaxDb" id="65489-OBART01G07480.1"/>
<dbReference type="PANTHER" id="PTHR33076">
    <property type="entry name" value="NON-SPECIFIC LIPID-TRANSFER PROTEIN 2-RELATED"/>
    <property type="match status" value="1"/>
</dbReference>
<keyword evidence="4" id="KW-1185">Reference proteome</keyword>
<name>A0A0D3EL54_9ORYZ</name>
<accession>A0A0D3EL54</accession>
<dbReference type="InterPro" id="IPR036312">
    <property type="entry name" value="Bifun_inhib/LTP/seed_sf"/>
</dbReference>
<evidence type="ECO:0000259" key="2">
    <source>
        <dbReference type="Pfam" id="PF00234"/>
    </source>
</evidence>
<dbReference type="Proteomes" id="UP000026960">
    <property type="component" value="Chromosome 1"/>
</dbReference>
<dbReference type="InterPro" id="IPR016140">
    <property type="entry name" value="Bifunc_inhib/LTP/seed_store"/>
</dbReference>
<evidence type="ECO:0000313" key="4">
    <source>
        <dbReference type="Proteomes" id="UP000026960"/>
    </source>
</evidence>
<sequence length="127" mass="12996">MHRSMASQAVAPLLLILMLAAAAGGASAAVQCGQVTQLMAPCMPYLAGAPGMTPYSCNSLDPRRAQPDGPDPTNRVAVCNCAKDAAAGFPAVDFSRASALPAACGLSISFTIAPNMDCNQVTEELRI</sequence>
<dbReference type="SUPFAM" id="SSF47699">
    <property type="entry name" value="Bifunctional inhibitor/lipid-transfer protein/seed storage 2S albumin"/>
    <property type="match status" value="1"/>
</dbReference>
<proteinExistence type="predicted"/>
<keyword evidence="1" id="KW-0732">Signal</keyword>
<dbReference type="Pfam" id="PF00234">
    <property type="entry name" value="Tryp_alpha_amyl"/>
    <property type="match status" value="1"/>
</dbReference>
<dbReference type="CDD" id="cd01960">
    <property type="entry name" value="nsLTP1"/>
    <property type="match status" value="1"/>
</dbReference>
<organism evidence="3">
    <name type="scientific">Oryza barthii</name>
    <dbReference type="NCBI Taxonomy" id="65489"/>
    <lineage>
        <taxon>Eukaryota</taxon>
        <taxon>Viridiplantae</taxon>
        <taxon>Streptophyta</taxon>
        <taxon>Embryophyta</taxon>
        <taxon>Tracheophyta</taxon>
        <taxon>Spermatophyta</taxon>
        <taxon>Magnoliopsida</taxon>
        <taxon>Liliopsida</taxon>
        <taxon>Poales</taxon>
        <taxon>Poaceae</taxon>
        <taxon>BOP clade</taxon>
        <taxon>Oryzoideae</taxon>
        <taxon>Oryzeae</taxon>
        <taxon>Oryzinae</taxon>
        <taxon>Oryza</taxon>
    </lineage>
</organism>